<gene>
    <name evidence="1" type="ORF">K443DRAFT_93247</name>
</gene>
<sequence length="89" mass="10408">MRGFCLLVVNYWLYCLNPESSRKDILEKNPLAALNSVPLESIFSNRSWRFMDAYKKGLNGHDVAWAARKYCSHRIIPETLMVDREKAKM</sequence>
<dbReference type="STRING" id="1095629.A0A0C9Y2P4"/>
<evidence type="ECO:0000313" key="1">
    <source>
        <dbReference type="EMBL" id="KIK04362.1"/>
    </source>
</evidence>
<dbReference type="HOGENOM" id="CLU_005726_8_2_1"/>
<protein>
    <submittedName>
        <fullName evidence="1">Uncharacterized protein</fullName>
    </submittedName>
</protein>
<dbReference type="AlphaFoldDB" id="A0A0C9Y2P4"/>
<dbReference type="EMBL" id="KN838570">
    <property type="protein sequence ID" value="KIK04362.1"/>
    <property type="molecule type" value="Genomic_DNA"/>
</dbReference>
<dbReference type="OrthoDB" id="2416294at2759"/>
<name>A0A0C9Y2P4_9AGAR</name>
<evidence type="ECO:0000313" key="2">
    <source>
        <dbReference type="Proteomes" id="UP000054477"/>
    </source>
</evidence>
<reference evidence="2" key="2">
    <citation type="submission" date="2015-01" db="EMBL/GenBank/DDBJ databases">
        <title>Evolutionary Origins and Diversification of the Mycorrhizal Mutualists.</title>
        <authorList>
            <consortium name="DOE Joint Genome Institute"/>
            <consortium name="Mycorrhizal Genomics Consortium"/>
            <person name="Kohler A."/>
            <person name="Kuo A."/>
            <person name="Nagy L.G."/>
            <person name="Floudas D."/>
            <person name="Copeland A."/>
            <person name="Barry K.W."/>
            <person name="Cichocki N."/>
            <person name="Veneault-Fourrey C."/>
            <person name="LaButti K."/>
            <person name="Lindquist E.A."/>
            <person name="Lipzen A."/>
            <person name="Lundell T."/>
            <person name="Morin E."/>
            <person name="Murat C."/>
            <person name="Riley R."/>
            <person name="Ohm R."/>
            <person name="Sun H."/>
            <person name="Tunlid A."/>
            <person name="Henrissat B."/>
            <person name="Grigoriev I.V."/>
            <person name="Hibbett D.S."/>
            <person name="Martin F."/>
        </authorList>
    </citation>
    <scope>NUCLEOTIDE SEQUENCE [LARGE SCALE GENOMIC DNA]</scope>
    <source>
        <strain evidence="2">LaAM-08-1</strain>
    </source>
</reference>
<dbReference type="Proteomes" id="UP000054477">
    <property type="component" value="Unassembled WGS sequence"/>
</dbReference>
<keyword evidence="2" id="KW-1185">Reference proteome</keyword>
<reference evidence="1 2" key="1">
    <citation type="submission" date="2014-04" db="EMBL/GenBank/DDBJ databases">
        <authorList>
            <consortium name="DOE Joint Genome Institute"/>
            <person name="Kuo A."/>
            <person name="Kohler A."/>
            <person name="Nagy L.G."/>
            <person name="Floudas D."/>
            <person name="Copeland A."/>
            <person name="Barry K.W."/>
            <person name="Cichocki N."/>
            <person name="Veneault-Fourrey C."/>
            <person name="LaButti K."/>
            <person name="Lindquist E.A."/>
            <person name="Lipzen A."/>
            <person name="Lundell T."/>
            <person name="Morin E."/>
            <person name="Murat C."/>
            <person name="Sun H."/>
            <person name="Tunlid A."/>
            <person name="Henrissat B."/>
            <person name="Grigoriev I.V."/>
            <person name="Hibbett D.S."/>
            <person name="Martin F."/>
            <person name="Nordberg H.P."/>
            <person name="Cantor M.N."/>
            <person name="Hua S.X."/>
        </authorList>
    </citation>
    <scope>NUCLEOTIDE SEQUENCE [LARGE SCALE GENOMIC DNA]</scope>
    <source>
        <strain evidence="1 2">LaAM-08-1</strain>
    </source>
</reference>
<proteinExistence type="predicted"/>
<accession>A0A0C9Y2P4</accession>
<organism evidence="1 2">
    <name type="scientific">Laccaria amethystina LaAM-08-1</name>
    <dbReference type="NCBI Taxonomy" id="1095629"/>
    <lineage>
        <taxon>Eukaryota</taxon>
        <taxon>Fungi</taxon>
        <taxon>Dikarya</taxon>
        <taxon>Basidiomycota</taxon>
        <taxon>Agaricomycotina</taxon>
        <taxon>Agaricomycetes</taxon>
        <taxon>Agaricomycetidae</taxon>
        <taxon>Agaricales</taxon>
        <taxon>Agaricineae</taxon>
        <taxon>Hydnangiaceae</taxon>
        <taxon>Laccaria</taxon>
    </lineage>
</organism>